<name>A0A0A8YGG8_ARUDO</name>
<evidence type="ECO:0000313" key="1">
    <source>
        <dbReference type="EMBL" id="JAD24400.1"/>
    </source>
</evidence>
<sequence>MRLYLIYSL</sequence>
<protein>
    <submittedName>
        <fullName evidence="1">Uncharacterized protein</fullName>
    </submittedName>
</protein>
<organism evidence="1">
    <name type="scientific">Arundo donax</name>
    <name type="common">Giant reed</name>
    <name type="synonym">Donax arundinaceus</name>
    <dbReference type="NCBI Taxonomy" id="35708"/>
    <lineage>
        <taxon>Eukaryota</taxon>
        <taxon>Viridiplantae</taxon>
        <taxon>Streptophyta</taxon>
        <taxon>Embryophyta</taxon>
        <taxon>Tracheophyta</taxon>
        <taxon>Spermatophyta</taxon>
        <taxon>Magnoliopsida</taxon>
        <taxon>Liliopsida</taxon>
        <taxon>Poales</taxon>
        <taxon>Poaceae</taxon>
        <taxon>PACMAD clade</taxon>
        <taxon>Arundinoideae</taxon>
        <taxon>Arundineae</taxon>
        <taxon>Arundo</taxon>
    </lineage>
</organism>
<reference evidence="1" key="2">
    <citation type="journal article" date="2015" name="Data Brief">
        <title>Shoot transcriptome of the giant reed, Arundo donax.</title>
        <authorList>
            <person name="Barrero R.A."/>
            <person name="Guerrero F.D."/>
            <person name="Moolhuijzen P."/>
            <person name="Goolsby J.A."/>
            <person name="Tidwell J."/>
            <person name="Bellgard S.E."/>
            <person name="Bellgard M.I."/>
        </authorList>
    </citation>
    <scope>NUCLEOTIDE SEQUENCE</scope>
    <source>
        <tissue evidence="1">Shoot tissue taken approximately 20 cm above the soil surface</tissue>
    </source>
</reference>
<accession>A0A0A8YGG8</accession>
<dbReference type="EMBL" id="GBRH01273495">
    <property type="protein sequence ID" value="JAD24400.1"/>
    <property type="molecule type" value="Transcribed_RNA"/>
</dbReference>
<reference evidence="1" key="1">
    <citation type="submission" date="2014-09" db="EMBL/GenBank/DDBJ databases">
        <authorList>
            <person name="Magalhaes I.L.F."/>
            <person name="Oliveira U."/>
            <person name="Santos F.R."/>
            <person name="Vidigal T.H.D.A."/>
            <person name="Brescovit A.D."/>
            <person name="Santos A.J."/>
        </authorList>
    </citation>
    <scope>NUCLEOTIDE SEQUENCE</scope>
    <source>
        <tissue evidence="1">Shoot tissue taken approximately 20 cm above the soil surface</tissue>
    </source>
</reference>
<proteinExistence type="predicted"/>